<dbReference type="GeneID" id="25564445"/>
<organism evidence="1 2">
    <name type="scientific">Thecamonas trahens ATCC 50062</name>
    <dbReference type="NCBI Taxonomy" id="461836"/>
    <lineage>
        <taxon>Eukaryota</taxon>
        <taxon>Apusozoa</taxon>
        <taxon>Apusomonadida</taxon>
        <taxon>Apusomonadidae</taxon>
        <taxon>Thecamonas</taxon>
    </lineage>
</organism>
<dbReference type="OrthoDB" id="660555at2759"/>
<dbReference type="Proteomes" id="UP000054408">
    <property type="component" value="Unassembled WGS sequence"/>
</dbReference>
<reference evidence="1 2" key="1">
    <citation type="submission" date="2010-05" db="EMBL/GenBank/DDBJ databases">
        <title>The Genome Sequence of Thecamonas trahens ATCC 50062.</title>
        <authorList>
            <consortium name="The Broad Institute Genome Sequencing Platform"/>
            <person name="Russ C."/>
            <person name="Cuomo C."/>
            <person name="Shea T."/>
            <person name="Young S.K."/>
            <person name="Zeng Q."/>
            <person name="Koehrsen M."/>
            <person name="Haas B."/>
            <person name="Borodovsky M."/>
            <person name="Guigo R."/>
            <person name="Alvarado L."/>
            <person name="Berlin A."/>
            <person name="Bochicchio J."/>
            <person name="Borenstein D."/>
            <person name="Chapman S."/>
            <person name="Chen Z."/>
            <person name="Freedman E."/>
            <person name="Gellesch M."/>
            <person name="Goldberg J."/>
            <person name="Griggs A."/>
            <person name="Gujja S."/>
            <person name="Heilman E."/>
            <person name="Heiman D."/>
            <person name="Hepburn T."/>
            <person name="Howarth C."/>
            <person name="Jen D."/>
            <person name="Larson L."/>
            <person name="Mehta T."/>
            <person name="Park D."/>
            <person name="Pearson M."/>
            <person name="Roberts A."/>
            <person name="Saif S."/>
            <person name="Shenoy N."/>
            <person name="Sisk P."/>
            <person name="Stolte C."/>
            <person name="Sykes S."/>
            <person name="Thomson T."/>
            <person name="Walk T."/>
            <person name="White J."/>
            <person name="Yandava C."/>
            <person name="Burger G."/>
            <person name="Gray M.W."/>
            <person name="Holland P.W.H."/>
            <person name="King N."/>
            <person name="Lang F.B.F."/>
            <person name="Roger A.J."/>
            <person name="Ruiz-Trillo I."/>
            <person name="Lander E."/>
            <person name="Nusbaum C."/>
        </authorList>
    </citation>
    <scope>NUCLEOTIDE SEQUENCE [LARGE SCALE GENOMIC DNA]</scope>
    <source>
        <strain evidence="1 2">ATCC 50062</strain>
    </source>
</reference>
<dbReference type="AlphaFoldDB" id="A0A0L0D808"/>
<keyword evidence="2" id="KW-1185">Reference proteome</keyword>
<protein>
    <submittedName>
        <fullName evidence="1">Uncharacterized protein</fullName>
    </submittedName>
</protein>
<dbReference type="RefSeq" id="XP_013758595.1">
    <property type="nucleotide sequence ID" value="XM_013903141.1"/>
</dbReference>
<accession>A0A0L0D808</accession>
<dbReference type="EMBL" id="GL349451">
    <property type="protein sequence ID" value="KNC48484.1"/>
    <property type="molecule type" value="Genomic_DNA"/>
</dbReference>
<gene>
    <name evidence="1" type="ORF">AMSG_04931</name>
</gene>
<sequence length="123" mass="13655">MASTLEPAPKQLVVLDLGEIVYGEGSIYDGVLNDEFLVQVKHLEVQYAQRVNQLRELWDSVSDRTGRAALDRAARMVAGAVGVLLDRIEKAVQTKISFARPLKIPWSAAAATTHTQQQGKRRR</sequence>
<evidence type="ECO:0000313" key="1">
    <source>
        <dbReference type="EMBL" id="KNC48484.1"/>
    </source>
</evidence>
<evidence type="ECO:0000313" key="2">
    <source>
        <dbReference type="Proteomes" id="UP000054408"/>
    </source>
</evidence>
<name>A0A0L0D808_THETB</name>
<proteinExistence type="predicted"/>